<comment type="caution">
    <text evidence="3">The sequence shown here is derived from an EMBL/GenBank/DDBJ whole genome shotgun (WGS) entry which is preliminary data.</text>
</comment>
<dbReference type="SUPFAM" id="SSF56601">
    <property type="entry name" value="beta-lactamase/transpeptidase-like"/>
    <property type="match status" value="1"/>
</dbReference>
<keyword evidence="4" id="KW-1185">Reference proteome</keyword>
<evidence type="ECO:0000259" key="2">
    <source>
        <dbReference type="Pfam" id="PF00144"/>
    </source>
</evidence>
<dbReference type="InterPro" id="IPR050491">
    <property type="entry name" value="AmpC-like"/>
</dbReference>
<evidence type="ECO:0000313" key="4">
    <source>
        <dbReference type="Proteomes" id="UP000036261"/>
    </source>
</evidence>
<dbReference type="InterPro" id="IPR011990">
    <property type="entry name" value="TPR-like_helical_dom_sf"/>
</dbReference>
<dbReference type="PANTHER" id="PTHR46825:SF9">
    <property type="entry name" value="BETA-LACTAMASE-RELATED DOMAIN-CONTAINING PROTEIN"/>
    <property type="match status" value="1"/>
</dbReference>
<dbReference type="Proteomes" id="UP000036261">
    <property type="component" value="Unassembled WGS sequence"/>
</dbReference>
<dbReference type="PATRIC" id="fig|558151.6.peg.2198"/>
<evidence type="ECO:0000313" key="3">
    <source>
        <dbReference type="EMBL" id="KMQ64651.1"/>
    </source>
</evidence>
<dbReference type="InterPro" id="IPR001466">
    <property type="entry name" value="Beta-lactam-related"/>
</dbReference>
<dbReference type="InterPro" id="IPR019734">
    <property type="entry name" value="TPR_rpt"/>
</dbReference>
<dbReference type="AlphaFoldDB" id="A0A0J7IFF2"/>
<sequence>MKKLSFIFSFLLSMHTFSQKIDKEKLDNYLKETIGVNQIPGSAVAVIKNGKVIYEKYFGKSSIQDNTDVDENSIFRLYSTTKLITTVAVFQLIEKNKLSLDDKISTYLDHLPREWQEIKIRNLVTHSSGLPDIVKFEDIPYSLDENEKWVRLYKKPIEFEAGDHYSYNQTNYCLLTKIIEKITGSSFEGYVLKNQFPDVKKGVIFSANSSESVPNRVVHHVYNFKNKKYERFNADHGKIHNSGSGLNLTLKEFIAWNERLDKNKLLNETTKTLMWKAFNFKNKKDKFLHGWSEYSTNNISSLGFSGGYMTAFRKFTKEDLTIIFLSNGYKYFHIEEKVIDHIAGIVDEKLVDKKSWAEEEVTNAFFKNDHTKAIQTYYTLKSKNPTLNFEDALLMTAYTLMSSDKLSEAIKVFELNVKEHPKSFNAFDSLAEGYFNNKQFELSKNNYEKSLELNPENTNAKEMLLKIEKEIGK</sequence>
<dbReference type="STRING" id="558151.ACM46_10405"/>
<dbReference type="EMBL" id="LFND01000003">
    <property type="protein sequence ID" value="KMQ64651.1"/>
    <property type="molecule type" value="Genomic_DNA"/>
</dbReference>
<dbReference type="InterPro" id="IPR012338">
    <property type="entry name" value="Beta-lactam/transpept-like"/>
</dbReference>
<feature type="domain" description="Beta-lactamase-related" evidence="2">
    <location>
        <begin position="27"/>
        <end position="330"/>
    </location>
</feature>
<protein>
    <submittedName>
        <fullName evidence="3">Beta-lactamase</fullName>
    </submittedName>
</protein>
<feature type="repeat" description="TPR" evidence="1">
    <location>
        <begin position="424"/>
        <end position="457"/>
    </location>
</feature>
<accession>A0A0J7IFF2</accession>
<dbReference type="PROSITE" id="PS50005">
    <property type="entry name" value="TPR"/>
    <property type="match status" value="1"/>
</dbReference>
<proteinExistence type="predicted"/>
<dbReference type="RefSeq" id="WP_048506581.1">
    <property type="nucleotide sequence ID" value="NZ_LFND01000003.1"/>
</dbReference>
<evidence type="ECO:0000256" key="1">
    <source>
        <dbReference type="PROSITE-ProRule" id="PRU00339"/>
    </source>
</evidence>
<dbReference type="SUPFAM" id="SSF48452">
    <property type="entry name" value="TPR-like"/>
    <property type="match status" value="1"/>
</dbReference>
<dbReference type="SMART" id="SM00028">
    <property type="entry name" value="TPR"/>
    <property type="match status" value="2"/>
</dbReference>
<dbReference type="Gene3D" id="1.25.40.10">
    <property type="entry name" value="Tetratricopeptide repeat domain"/>
    <property type="match status" value="1"/>
</dbReference>
<dbReference type="Gene3D" id="3.40.710.10">
    <property type="entry name" value="DD-peptidase/beta-lactamase superfamily"/>
    <property type="match status" value="1"/>
</dbReference>
<keyword evidence="1" id="KW-0802">TPR repeat</keyword>
<gene>
    <name evidence="3" type="ORF">ACM46_10405</name>
</gene>
<dbReference type="Pfam" id="PF00144">
    <property type="entry name" value="Beta-lactamase"/>
    <property type="match status" value="1"/>
</dbReference>
<name>A0A0J7IFF2_9FLAO</name>
<dbReference type="PANTHER" id="PTHR46825">
    <property type="entry name" value="D-ALANYL-D-ALANINE-CARBOXYPEPTIDASE/ENDOPEPTIDASE AMPH"/>
    <property type="match status" value="1"/>
</dbReference>
<reference evidence="3 4" key="1">
    <citation type="journal article" date="2013" name="Int. J. Syst. Evol. Microbiol.">
        <title>Chryseobacterium angstadtii sp. nov., isolated from a newt tank.</title>
        <authorList>
            <person name="Kirk K.E."/>
            <person name="Hoffman J.A."/>
            <person name="Smith K.A."/>
            <person name="Strahan B.L."/>
            <person name="Failor K.C."/>
            <person name="Krebs J.E."/>
            <person name="Gale A.N."/>
            <person name="Do T.D."/>
            <person name="Sontag T.C."/>
            <person name="Batties A.M."/>
            <person name="Mistiszyn K."/>
            <person name="Newman J.D."/>
        </authorList>
    </citation>
    <scope>NUCLEOTIDE SEQUENCE [LARGE SCALE GENOMIC DNA]</scope>
    <source>
        <strain evidence="3 4">KM</strain>
    </source>
</reference>
<organism evidence="3 4">
    <name type="scientific">Chryseobacterium angstadtii</name>
    <dbReference type="NCBI Taxonomy" id="558151"/>
    <lineage>
        <taxon>Bacteria</taxon>
        <taxon>Pseudomonadati</taxon>
        <taxon>Bacteroidota</taxon>
        <taxon>Flavobacteriia</taxon>
        <taxon>Flavobacteriales</taxon>
        <taxon>Weeksellaceae</taxon>
        <taxon>Chryseobacterium group</taxon>
        <taxon>Chryseobacterium</taxon>
    </lineage>
</organism>